<feature type="compositionally biased region" description="Low complexity" evidence="1">
    <location>
        <begin position="584"/>
        <end position="599"/>
    </location>
</feature>
<feature type="transmembrane region" description="Helical" evidence="2">
    <location>
        <begin position="622"/>
        <end position="645"/>
    </location>
</feature>
<feature type="transmembrane region" description="Helical" evidence="2">
    <location>
        <begin position="542"/>
        <end position="560"/>
    </location>
</feature>
<evidence type="ECO:0000313" key="4">
    <source>
        <dbReference type="Proteomes" id="UP001146793"/>
    </source>
</evidence>
<dbReference type="PANTHER" id="PTHR42264:SF3">
    <property type="entry name" value="F-BOX DOMAIN-CONTAINING PROTEIN-RELATED"/>
    <property type="match status" value="1"/>
</dbReference>
<evidence type="ECO:0000313" key="3">
    <source>
        <dbReference type="EMBL" id="KAJ3424427.1"/>
    </source>
</evidence>
<feature type="transmembrane region" description="Helical" evidence="2">
    <location>
        <begin position="37"/>
        <end position="58"/>
    </location>
</feature>
<evidence type="ECO:0000256" key="2">
    <source>
        <dbReference type="SAM" id="Phobius"/>
    </source>
</evidence>
<dbReference type="Proteomes" id="UP001146793">
    <property type="component" value="Unassembled WGS sequence"/>
</dbReference>
<keyword evidence="2" id="KW-0812">Transmembrane</keyword>
<feature type="transmembrane region" description="Helical" evidence="2">
    <location>
        <begin position="241"/>
        <end position="261"/>
    </location>
</feature>
<organism evidence="3 4">
    <name type="scientific">Anaeramoeba flamelloides</name>
    <dbReference type="NCBI Taxonomy" id="1746091"/>
    <lineage>
        <taxon>Eukaryota</taxon>
        <taxon>Metamonada</taxon>
        <taxon>Anaeramoebidae</taxon>
        <taxon>Anaeramoeba</taxon>
    </lineage>
</organism>
<keyword evidence="2" id="KW-1133">Transmembrane helix</keyword>
<name>A0AAV7Y971_9EUKA</name>
<feature type="transmembrane region" description="Helical" evidence="2">
    <location>
        <begin position="209"/>
        <end position="229"/>
    </location>
</feature>
<feature type="transmembrane region" description="Helical" evidence="2">
    <location>
        <begin position="347"/>
        <end position="367"/>
    </location>
</feature>
<evidence type="ECO:0000256" key="1">
    <source>
        <dbReference type="SAM" id="MobiDB-lite"/>
    </source>
</evidence>
<feature type="transmembrane region" description="Helical" evidence="2">
    <location>
        <begin position="512"/>
        <end position="530"/>
    </location>
</feature>
<proteinExistence type="predicted"/>
<feature type="transmembrane region" description="Helical" evidence="2">
    <location>
        <begin position="325"/>
        <end position="341"/>
    </location>
</feature>
<protein>
    <recommendedName>
        <fullName evidence="5">Mannosyltransferase</fullName>
    </recommendedName>
</protein>
<gene>
    <name evidence="3" type="ORF">M0812_29148</name>
</gene>
<dbReference type="AlphaFoldDB" id="A0AAV7Y971"/>
<feature type="transmembrane region" description="Helical" evidence="2">
    <location>
        <begin position="438"/>
        <end position="461"/>
    </location>
</feature>
<feature type="transmembrane region" description="Helical" evidence="2">
    <location>
        <begin position="64"/>
        <end position="82"/>
    </location>
</feature>
<dbReference type="EMBL" id="JANTQA010000072">
    <property type="protein sequence ID" value="KAJ3424427.1"/>
    <property type="molecule type" value="Genomic_DNA"/>
</dbReference>
<feature type="region of interest" description="Disordered" evidence="1">
    <location>
        <begin position="577"/>
        <end position="606"/>
    </location>
</feature>
<reference evidence="3" key="1">
    <citation type="submission" date="2022-08" db="EMBL/GenBank/DDBJ databases">
        <title>Novel sulphate-reducing endosymbionts in the free-living metamonad Anaeramoeba.</title>
        <authorList>
            <person name="Jerlstrom-Hultqvist J."/>
            <person name="Cepicka I."/>
            <person name="Gallot-Lavallee L."/>
            <person name="Salas-Leiva D."/>
            <person name="Curtis B.A."/>
            <person name="Zahonova K."/>
            <person name="Pipaliya S."/>
            <person name="Dacks J."/>
            <person name="Roger A.J."/>
        </authorList>
    </citation>
    <scope>NUCLEOTIDE SEQUENCE</scope>
    <source>
        <strain evidence="3">Busselton2</strain>
    </source>
</reference>
<dbReference type="PANTHER" id="PTHR42264">
    <property type="entry name" value="EPHRIN_REC_LIKE DOMAIN-CONTAINING PROTEIN"/>
    <property type="match status" value="1"/>
</dbReference>
<evidence type="ECO:0008006" key="5">
    <source>
        <dbReference type="Google" id="ProtNLM"/>
    </source>
</evidence>
<feature type="region of interest" description="Disordered" evidence="1">
    <location>
        <begin position="378"/>
        <end position="410"/>
    </location>
</feature>
<keyword evidence="2" id="KW-0472">Membrane</keyword>
<feature type="compositionally biased region" description="Low complexity" evidence="1">
    <location>
        <begin position="380"/>
        <end position="408"/>
    </location>
</feature>
<sequence length="785" mass="90724">MLESIFIFFFSTLFTFYNLFQHFYLRPLHAIECLAISFPLGIIETSMVSVLIRIYFGIHFGTLHNWIIIVLIILLFLVSVLLSKPKKEDTSPGQMSIGMIAIIKNEIRQHYIFYLVSFLLLLPLLIYLFDIHYIPISYSGVQTRKNCYGDLPFHLTLINSFLHGCNSRFRSLQSLQFPVLSDSQLSYPFLMDYSSALWASGGLNLRATFVFQGATLTLSVLVLIYYFYLRVFKSPYSKIRSLLSTIMILFVGGYGWVQYFIHPEQGKLKNYIDYLFKPDANNELFWISFLDGTLLPQRSTLLGYPLLIIIFKLLYIQIEKNNPSINRQMILATILTSLTPLSHFHSYFTIGFILSFLSILTLISQFFPSKMVNSKNQNENKTITDTSSNNSNGSSNNSNNSNNSNSNSNDDKINIKKKKKIVVLQNVKSSSLTRIFKWCIFWAVFAILSNLLALPQLLFYFPRFTGDHLNFLHIFPVWNSSNFSAIQYLVYSLGTVLILSFAGIPLLNRIQLLFYTPFLILAITCCFILFQPWKIDNIKLLNIWMIMAVGITNLVIVKIITFGKNFLKLKCNSKQDSDKKKKISNNNGKVHNNNNNNNKSDNDDKHKFNQNKSIKLKKYLKYLVFFLIILISISIFLSCILSGILSTIRLKNQESQIQSVIDINVGEFIINNTPHDSIFISNSDFHANPLHTIAGRQILCGYSGWLWTHGLDFTSKKYEMKEMIRANEKISNEQLHELYEKYNVTYILIYNNDSIQLSQRVINEINFMLIYFSPKISIYKKILLK</sequence>
<feature type="transmembrane region" description="Helical" evidence="2">
    <location>
        <begin position="111"/>
        <end position="129"/>
    </location>
</feature>
<feature type="transmembrane region" description="Helical" evidence="2">
    <location>
        <begin position="485"/>
        <end position="507"/>
    </location>
</feature>
<accession>A0AAV7Y971</accession>
<feature type="transmembrane region" description="Helical" evidence="2">
    <location>
        <begin position="301"/>
        <end position="318"/>
    </location>
</feature>
<feature type="transmembrane region" description="Helical" evidence="2">
    <location>
        <begin position="6"/>
        <end position="25"/>
    </location>
</feature>
<comment type="caution">
    <text evidence="3">The sequence shown here is derived from an EMBL/GenBank/DDBJ whole genome shotgun (WGS) entry which is preliminary data.</text>
</comment>